<gene>
    <name evidence="1" type="ORF">KGMB03357_22180</name>
</gene>
<evidence type="ECO:0000313" key="1">
    <source>
        <dbReference type="EMBL" id="GCB30557.1"/>
    </source>
</evidence>
<organism evidence="1 2">
    <name type="scientific">Anaerotignum faecicola</name>
    <dbReference type="NCBI Taxonomy" id="2358141"/>
    <lineage>
        <taxon>Bacteria</taxon>
        <taxon>Bacillati</taxon>
        <taxon>Bacillota</taxon>
        <taxon>Clostridia</taxon>
        <taxon>Lachnospirales</taxon>
        <taxon>Anaerotignaceae</taxon>
        <taxon>Anaerotignum</taxon>
    </lineage>
</organism>
<protein>
    <submittedName>
        <fullName evidence="1">Uncharacterized protein</fullName>
    </submittedName>
</protein>
<evidence type="ECO:0000313" key="2">
    <source>
        <dbReference type="Proteomes" id="UP000287361"/>
    </source>
</evidence>
<accession>A0A401LGC6</accession>
<reference evidence="1 2" key="1">
    <citation type="submission" date="2018-10" db="EMBL/GenBank/DDBJ databases">
        <title>Draft Genome Sequence of Anaerotignum sp. KCTC 15736.</title>
        <authorList>
            <person name="Choi S.H."/>
            <person name="Kim J.S."/>
            <person name="Kang S.W."/>
            <person name="Lee J.S."/>
            <person name="Park S.H."/>
        </authorList>
    </citation>
    <scope>NUCLEOTIDE SEQUENCE [LARGE SCALE GENOMIC DNA]</scope>
    <source>
        <strain evidence="1 2">KCTC 15736</strain>
    </source>
</reference>
<name>A0A401LGC6_9FIRM</name>
<comment type="caution">
    <text evidence="1">The sequence shown here is derived from an EMBL/GenBank/DDBJ whole genome shotgun (WGS) entry which is preliminary data.</text>
</comment>
<keyword evidence="2" id="KW-1185">Reference proteome</keyword>
<dbReference type="Proteomes" id="UP000287361">
    <property type="component" value="Unassembled WGS sequence"/>
</dbReference>
<proteinExistence type="predicted"/>
<dbReference type="EMBL" id="BHVZ01000014">
    <property type="protein sequence ID" value="GCB30557.1"/>
    <property type="molecule type" value="Genomic_DNA"/>
</dbReference>
<dbReference type="AlphaFoldDB" id="A0A401LGC6"/>
<sequence>MSEPIFIARQDTLEQEILPAHWLAQYKLFGEESYTFQDKGIWKKLCMSRAAANDRDMHAEALEEMLTTFSAEHTGKWMLLVYGMDAAALEGLATMAAIAANGTAMGAIADNALLMHAIANSETAMQRIANSQTAMQRVANNRGAMDAIGRSRIARDAVQASPYYNSYIKENDMAIAKLVVGFANLESAGYSGCAGMAADSTAMTAVAASSTAMTAVAASSTAMTAVAASGVALKAIAQAYKNTANMLQFLKAVNASDTLIKRIYNTLTNATALFGTAQLGGQDSVADANKWATTSAAPNAFLACACGYYNSGGASVDVTYNGTAIAQNKTGTRQPGSVTSTNVNAITMAPSTFTENGDGWLAVQKFTVK</sequence>